<proteinExistence type="predicted"/>
<evidence type="ECO:0000313" key="5">
    <source>
        <dbReference type="Proteomes" id="UP001461498"/>
    </source>
</evidence>
<feature type="transmembrane region" description="Helical" evidence="1">
    <location>
        <begin position="471"/>
        <end position="491"/>
    </location>
</feature>
<gene>
    <name evidence="4" type="ORF">O3M35_010156</name>
</gene>
<evidence type="ECO:0008006" key="6">
    <source>
        <dbReference type="Google" id="ProtNLM"/>
    </source>
</evidence>
<keyword evidence="5" id="KW-1185">Reference proteome</keyword>
<protein>
    <recommendedName>
        <fullName evidence="6">Nose resistant-to-fluoxetine protein N-terminal domain-containing protein</fullName>
    </recommendedName>
</protein>
<evidence type="ECO:0000256" key="1">
    <source>
        <dbReference type="SAM" id="Phobius"/>
    </source>
</evidence>
<feature type="transmembrane region" description="Helical" evidence="1">
    <location>
        <begin position="512"/>
        <end position="529"/>
    </location>
</feature>
<dbReference type="PANTHER" id="PTHR11161:SF4">
    <property type="entry name" value="DROP DEAD"/>
    <property type="match status" value="1"/>
</dbReference>
<feature type="transmembrane region" description="Helical" evidence="1">
    <location>
        <begin position="433"/>
        <end position="451"/>
    </location>
</feature>
<keyword evidence="1" id="KW-0812">Transmembrane</keyword>
<dbReference type="Pfam" id="PF01757">
    <property type="entry name" value="Acyl_transf_3"/>
    <property type="match status" value="1"/>
</dbReference>
<feature type="transmembrane region" description="Helical" evidence="1">
    <location>
        <begin position="401"/>
        <end position="421"/>
    </location>
</feature>
<evidence type="ECO:0000259" key="2">
    <source>
        <dbReference type="Pfam" id="PF01757"/>
    </source>
</evidence>
<dbReference type="Pfam" id="PF20146">
    <property type="entry name" value="NRF"/>
    <property type="match status" value="1"/>
</dbReference>
<keyword evidence="1" id="KW-0472">Membrane</keyword>
<dbReference type="Proteomes" id="UP001461498">
    <property type="component" value="Unassembled WGS sequence"/>
</dbReference>
<keyword evidence="1" id="KW-1133">Transmembrane helix</keyword>
<dbReference type="InterPro" id="IPR052728">
    <property type="entry name" value="O2_lipid_transport_reg"/>
</dbReference>
<feature type="transmembrane region" description="Helical" evidence="1">
    <location>
        <begin position="121"/>
        <end position="143"/>
    </location>
</feature>
<feature type="domain" description="Nose resistant-to-fluoxetine protein N-terminal" evidence="3">
    <location>
        <begin position="2"/>
        <end position="82"/>
    </location>
</feature>
<sequence length="595" mass="67873">MNQLGDFNLCLKAGGQYCLTYVDIKLSESEYDTLNNVYSLVHAHHAFRSTLDDPGHRVPRFSSLHWAVCVPKSCTPKDVEQSLANKANSLSSGTGLKPTVKVAPEMCQVASDGSLPTSTKIVGAIFLLLFVTIAVATAVDYFFNNQEPKSLAMELLLAFSLVKNCKKLFSLAVPEDDISSVHGVRCLNAIMLYLAHKSMATFYNPYTNRTIMTETLGKPWTVIARAASLYTDPFIMMSGLLTSYSLGKQYMQTKTINVPREVTSRVMRLIPTLVGLILFCTFILPHLGSGPQWPLVVNHHAELCKQYWWRNVLFIHNYFGFKNMCLTHTHHIGIDTQLFLVSPIFIYLIYKWPRQGLITLLSIASLSTVLRFYTVYAKQLNLYVYFGYPVSQMFNSADYTYILPTHRATVYIMGIILGYILRNTGRNVNIKKGHLTLGWFIAVCMLYQSIVQPSKMGDRFYVYDRMDAANYSAFAPITWCIFFSWIIFTSYTGNGGFLSQLASLRIFQVTTRLSYTFYLTQFPVFFYNVGRMRHSDYYRFFILIDFYEIVSVILASIVLTLTIEMPFQNIRTLLIKRPKSIKQKPLTDKVLAKVH</sequence>
<feature type="domain" description="Acyltransferase 3" evidence="2">
    <location>
        <begin position="180"/>
        <end position="563"/>
    </location>
</feature>
<dbReference type="PANTHER" id="PTHR11161">
    <property type="entry name" value="O-ACYLTRANSFERASE"/>
    <property type="match status" value="1"/>
</dbReference>
<feature type="transmembrane region" description="Helical" evidence="1">
    <location>
        <begin position="269"/>
        <end position="288"/>
    </location>
</feature>
<dbReference type="GO" id="GO:0016747">
    <property type="term" value="F:acyltransferase activity, transferring groups other than amino-acyl groups"/>
    <property type="evidence" value="ECO:0007669"/>
    <property type="project" value="InterPro"/>
</dbReference>
<evidence type="ECO:0000259" key="3">
    <source>
        <dbReference type="Pfam" id="PF20146"/>
    </source>
</evidence>
<feature type="transmembrane region" description="Helical" evidence="1">
    <location>
        <begin position="357"/>
        <end position="376"/>
    </location>
</feature>
<evidence type="ECO:0000313" key="4">
    <source>
        <dbReference type="EMBL" id="KAK9503636.1"/>
    </source>
</evidence>
<dbReference type="InterPro" id="IPR006621">
    <property type="entry name" value="Nose-resist-to-fluoxetine_N"/>
</dbReference>
<feature type="transmembrane region" description="Helical" evidence="1">
    <location>
        <begin position="549"/>
        <end position="567"/>
    </location>
</feature>
<dbReference type="EMBL" id="JAPXFL010000007">
    <property type="protein sequence ID" value="KAK9503636.1"/>
    <property type="molecule type" value="Genomic_DNA"/>
</dbReference>
<reference evidence="4 5" key="1">
    <citation type="submission" date="2022-12" db="EMBL/GenBank/DDBJ databases">
        <title>Chromosome-level genome assembly of true bugs.</title>
        <authorList>
            <person name="Ma L."/>
            <person name="Li H."/>
        </authorList>
    </citation>
    <scope>NUCLEOTIDE SEQUENCE [LARGE SCALE GENOMIC DNA]</scope>
    <source>
        <strain evidence="4">Lab_2022b</strain>
    </source>
</reference>
<comment type="caution">
    <text evidence="4">The sequence shown here is derived from an EMBL/GenBank/DDBJ whole genome shotgun (WGS) entry which is preliminary data.</text>
</comment>
<organism evidence="4 5">
    <name type="scientific">Rhynocoris fuscipes</name>
    <dbReference type="NCBI Taxonomy" id="488301"/>
    <lineage>
        <taxon>Eukaryota</taxon>
        <taxon>Metazoa</taxon>
        <taxon>Ecdysozoa</taxon>
        <taxon>Arthropoda</taxon>
        <taxon>Hexapoda</taxon>
        <taxon>Insecta</taxon>
        <taxon>Pterygota</taxon>
        <taxon>Neoptera</taxon>
        <taxon>Paraneoptera</taxon>
        <taxon>Hemiptera</taxon>
        <taxon>Heteroptera</taxon>
        <taxon>Panheteroptera</taxon>
        <taxon>Cimicomorpha</taxon>
        <taxon>Reduviidae</taxon>
        <taxon>Harpactorinae</taxon>
        <taxon>Harpactorini</taxon>
        <taxon>Rhynocoris</taxon>
    </lineage>
</organism>
<accession>A0AAW1CYU7</accession>
<dbReference type="AlphaFoldDB" id="A0AAW1CYU7"/>
<dbReference type="InterPro" id="IPR002656">
    <property type="entry name" value="Acyl_transf_3_dom"/>
</dbReference>
<feature type="transmembrane region" description="Helical" evidence="1">
    <location>
        <begin position="332"/>
        <end position="350"/>
    </location>
</feature>
<name>A0AAW1CYU7_9HEMI</name>